<proteinExistence type="inferred from homology"/>
<dbReference type="FunFam" id="3.40.50.720:FF:000374">
    <property type="entry name" value="3-oxoacyl-(Acyl-carrier-protein) reductase"/>
    <property type="match status" value="1"/>
</dbReference>
<name>A0A066WXH3_9FLAO</name>
<dbReference type="RefSeq" id="WP_035658909.1">
    <property type="nucleotide sequence ID" value="NZ_JNCA01000011.1"/>
</dbReference>
<dbReference type="EMBL" id="JNCA01000011">
    <property type="protein sequence ID" value="KDN55649.1"/>
    <property type="molecule type" value="Genomic_DNA"/>
</dbReference>
<dbReference type="PRINTS" id="PR00080">
    <property type="entry name" value="SDRFAMILY"/>
</dbReference>
<dbReference type="InterPro" id="IPR036291">
    <property type="entry name" value="NAD(P)-bd_dom_sf"/>
</dbReference>
<dbReference type="Gene3D" id="3.40.50.720">
    <property type="entry name" value="NAD(P)-binding Rossmann-like Domain"/>
    <property type="match status" value="1"/>
</dbReference>
<sequence>MSNTTNKIALVTGGSRGLGKDSALQLAKKGFDVIITYQTKKEDAENVVSQINNIGKKAFSIQLDIATTSGFENFKTEIKTILDSHFDGKKLDALVNNAGVGINSPFETTSEEALDAMTNIHFKGPYFLTQTLLPLLDDGSSIVNTSSGLARFSFAGYSAYGAMKAAIDSLTRYQALELGVRKIRVNSVAPGAIETDFGGGFVRDNSDMNQLIASQTALGRVGLADDIGSVVAFLCTENSKWINAQRIEVSGGFKI</sequence>
<dbReference type="PANTHER" id="PTHR43639:SF1">
    <property type="entry name" value="SHORT-CHAIN DEHYDROGENASE_REDUCTASE FAMILY PROTEIN"/>
    <property type="match status" value="1"/>
</dbReference>
<comment type="caution">
    <text evidence="4">The sequence shown here is derived from an EMBL/GenBank/DDBJ whole genome shotgun (WGS) entry which is preliminary data.</text>
</comment>
<dbReference type="PANTHER" id="PTHR43639">
    <property type="entry name" value="OXIDOREDUCTASE, SHORT-CHAIN DEHYDROGENASE/REDUCTASE FAMILY (AFU_ORTHOLOGUE AFUA_5G02870)"/>
    <property type="match status" value="1"/>
</dbReference>
<dbReference type="OrthoDB" id="9803333at2"/>
<evidence type="ECO:0000313" key="4">
    <source>
        <dbReference type="EMBL" id="KDN55649.1"/>
    </source>
</evidence>
<dbReference type="STRING" id="1492738.FEM21_12510"/>
<dbReference type="SUPFAM" id="SSF51735">
    <property type="entry name" value="NAD(P)-binding Rossmann-fold domains"/>
    <property type="match status" value="1"/>
</dbReference>
<evidence type="ECO:0000256" key="2">
    <source>
        <dbReference type="ARBA" id="ARBA00022857"/>
    </source>
</evidence>
<dbReference type="AlphaFoldDB" id="A0A066WXH3"/>
<keyword evidence="5" id="KW-1185">Reference proteome</keyword>
<evidence type="ECO:0000256" key="1">
    <source>
        <dbReference type="ARBA" id="ARBA00006484"/>
    </source>
</evidence>
<dbReference type="PATRIC" id="fig|1492738.3.peg.1244"/>
<dbReference type="GO" id="GO:0016491">
    <property type="term" value="F:oxidoreductase activity"/>
    <property type="evidence" value="ECO:0007669"/>
    <property type="project" value="UniProtKB-KW"/>
</dbReference>
<gene>
    <name evidence="4" type="ORF">FEM21_12510</name>
</gene>
<dbReference type="Pfam" id="PF13561">
    <property type="entry name" value="adh_short_C2"/>
    <property type="match status" value="1"/>
</dbReference>
<keyword evidence="2" id="KW-0521">NADP</keyword>
<keyword evidence="3" id="KW-0560">Oxidoreductase</keyword>
<evidence type="ECO:0000313" key="5">
    <source>
        <dbReference type="Proteomes" id="UP000027064"/>
    </source>
</evidence>
<reference evidence="4 5" key="1">
    <citation type="submission" date="2014-05" db="EMBL/GenBank/DDBJ databases">
        <title>Genome Sequence of Flavobacterium sp. EM1321.</title>
        <authorList>
            <person name="Shin S.-K."/>
            <person name="Yi H."/>
        </authorList>
    </citation>
    <scope>NUCLEOTIDE SEQUENCE [LARGE SCALE GENOMIC DNA]</scope>
    <source>
        <strain evidence="4 5">EM1321</strain>
    </source>
</reference>
<dbReference type="InterPro" id="IPR002347">
    <property type="entry name" value="SDR_fam"/>
</dbReference>
<comment type="similarity">
    <text evidence="1">Belongs to the short-chain dehydrogenases/reductases (SDR) family.</text>
</comment>
<dbReference type="Proteomes" id="UP000027064">
    <property type="component" value="Unassembled WGS sequence"/>
</dbReference>
<protein>
    <submittedName>
        <fullName evidence="4">Short-chain dehydrogenase</fullName>
    </submittedName>
</protein>
<dbReference type="eggNOG" id="COG1028">
    <property type="taxonomic scope" value="Bacteria"/>
</dbReference>
<dbReference type="PRINTS" id="PR00081">
    <property type="entry name" value="GDHRDH"/>
</dbReference>
<evidence type="ECO:0000256" key="3">
    <source>
        <dbReference type="ARBA" id="ARBA00023002"/>
    </source>
</evidence>
<accession>A0A066WXH3</accession>
<organism evidence="4 5">
    <name type="scientific">Flavobacterium seoulense</name>
    <dbReference type="NCBI Taxonomy" id="1492738"/>
    <lineage>
        <taxon>Bacteria</taxon>
        <taxon>Pseudomonadati</taxon>
        <taxon>Bacteroidota</taxon>
        <taxon>Flavobacteriia</taxon>
        <taxon>Flavobacteriales</taxon>
        <taxon>Flavobacteriaceae</taxon>
        <taxon>Flavobacterium</taxon>
    </lineage>
</organism>